<dbReference type="PANTHER" id="PTHR33734">
    <property type="entry name" value="LYSM DOMAIN-CONTAINING GPI-ANCHORED PROTEIN 2"/>
    <property type="match status" value="1"/>
</dbReference>
<feature type="region of interest" description="Disordered" evidence="2">
    <location>
        <begin position="551"/>
        <end position="570"/>
    </location>
</feature>
<dbReference type="SUPFAM" id="SSF53955">
    <property type="entry name" value="Lysozyme-like"/>
    <property type="match status" value="1"/>
</dbReference>
<dbReference type="Pfam" id="PF01476">
    <property type="entry name" value="LysM"/>
    <property type="match status" value="3"/>
</dbReference>
<name>A0A117MJG1_CHLLI</name>
<dbReference type="InterPro" id="IPR008258">
    <property type="entry name" value="Transglycosylase_SLT_dom_1"/>
</dbReference>
<accession>A0A117MJG1</accession>
<dbReference type="Proteomes" id="UP000053937">
    <property type="component" value="Unassembled WGS sequence"/>
</dbReference>
<gene>
    <name evidence="4" type="ORF">ASB62_08540</name>
</gene>
<dbReference type="RefSeq" id="WP_059139479.1">
    <property type="nucleotide sequence ID" value="NZ_LMBR01000218.1"/>
</dbReference>
<proteinExistence type="inferred from homology"/>
<dbReference type="InterPro" id="IPR023346">
    <property type="entry name" value="Lysozyme-like_dom_sf"/>
</dbReference>
<evidence type="ECO:0000313" key="4">
    <source>
        <dbReference type="EMBL" id="KUL20711.1"/>
    </source>
</evidence>
<dbReference type="PROSITE" id="PS51782">
    <property type="entry name" value="LYSM"/>
    <property type="match status" value="3"/>
</dbReference>
<dbReference type="GO" id="GO:0008932">
    <property type="term" value="F:lytic endotransglycosylase activity"/>
    <property type="evidence" value="ECO:0007669"/>
    <property type="project" value="TreeGrafter"/>
</dbReference>
<dbReference type="PANTHER" id="PTHR33734:SF22">
    <property type="entry name" value="MEMBRANE-BOUND LYTIC MUREIN TRANSGLYCOSYLASE D"/>
    <property type="match status" value="1"/>
</dbReference>
<feature type="domain" description="LysM" evidence="3">
    <location>
        <begin position="523"/>
        <end position="567"/>
    </location>
</feature>
<dbReference type="SUPFAM" id="SSF54106">
    <property type="entry name" value="LysM domain"/>
    <property type="match status" value="3"/>
</dbReference>
<evidence type="ECO:0000259" key="3">
    <source>
        <dbReference type="PROSITE" id="PS51782"/>
    </source>
</evidence>
<feature type="domain" description="LysM" evidence="3">
    <location>
        <begin position="381"/>
        <end position="424"/>
    </location>
</feature>
<sequence>MLLSAQNPVRFAIARESRSSDDYQSGKSSVAEILDSLVYATYFKDEYFSTSSKTPDRPGFPSHFVPQYSDSVYAARIAALDRKTPFNLVYNEHVRGFIRVYAVDKRNSTAKILGLTKVYFPLFEEQLDKYNVPLEMKYLAIVESALNPTAVSHAGAKGLWQFMYGTGKMYGLESSSFVEDRYDPYKATLAASRHLRDLYKIYGDWFLALAAYNSGPGNVNKAIRRAGGVKNYWAIWDYLPAETRGYVPAFIAVNYIMNYYKEHNIRPVEPGYLYHDIDTLRVSKMLSFEQINETIGVSRQDLEFLNPQYKLGIIPGSDYSSNVLRLPRRYIGQFQKREKEIYAYKSKSILEREQLLARVQSFESASPSPVSQTSGDGQVRKVHFVRQGQDIGMIARFYRCEVSEIVRWNNLKTQNLTPGQQLVVFAGNDGSFQTSAVSTPSVPKEAYEEKKVERKKVKSETHRVERGETVASIARQFGVSVESIADLNGLRGNMSITPGQKLKITGSSSEKSASKKQLSAKTKYHKVRKGDTLYSIADRYGVSVGDLSDWNDMGRKKSLRPGQKLKVASM</sequence>
<dbReference type="InterPro" id="IPR018392">
    <property type="entry name" value="LysM"/>
</dbReference>
<comment type="similarity">
    <text evidence="1">Belongs to the transglycosylase Slt family.</text>
</comment>
<dbReference type="CDD" id="cd00118">
    <property type="entry name" value="LysM"/>
    <property type="match status" value="3"/>
</dbReference>
<dbReference type="GO" id="GO:0000270">
    <property type="term" value="P:peptidoglycan metabolic process"/>
    <property type="evidence" value="ECO:0007669"/>
    <property type="project" value="InterPro"/>
</dbReference>
<dbReference type="Gene3D" id="3.10.350.10">
    <property type="entry name" value="LysM domain"/>
    <property type="match status" value="3"/>
</dbReference>
<comment type="caution">
    <text evidence="4">The sequence shown here is derived from an EMBL/GenBank/DDBJ whole genome shotgun (WGS) entry which is preliminary data.</text>
</comment>
<dbReference type="PROSITE" id="PS00922">
    <property type="entry name" value="TRANSGLYCOSYLASE"/>
    <property type="match status" value="1"/>
</dbReference>
<feature type="domain" description="LysM" evidence="3">
    <location>
        <begin position="460"/>
        <end position="504"/>
    </location>
</feature>
<dbReference type="InterPro" id="IPR000189">
    <property type="entry name" value="Transglyc_AS"/>
</dbReference>
<dbReference type="OrthoDB" id="9815002at2"/>
<dbReference type="InterPro" id="IPR036779">
    <property type="entry name" value="LysM_dom_sf"/>
</dbReference>
<dbReference type="CDD" id="cd16894">
    <property type="entry name" value="MltD-like"/>
    <property type="match status" value="1"/>
</dbReference>
<evidence type="ECO:0000256" key="2">
    <source>
        <dbReference type="SAM" id="MobiDB-lite"/>
    </source>
</evidence>
<evidence type="ECO:0000313" key="5">
    <source>
        <dbReference type="Proteomes" id="UP000053937"/>
    </source>
</evidence>
<dbReference type="Pfam" id="PF01464">
    <property type="entry name" value="SLT"/>
    <property type="match status" value="1"/>
</dbReference>
<evidence type="ECO:0000256" key="1">
    <source>
        <dbReference type="ARBA" id="ARBA00007734"/>
    </source>
</evidence>
<dbReference type="EMBL" id="LMBR01000218">
    <property type="protein sequence ID" value="KUL20711.1"/>
    <property type="molecule type" value="Genomic_DNA"/>
</dbReference>
<protein>
    <submittedName>
        <fullName evidence="4">Lytic transglycosylase</fullName>
    </submittedName>
</protein>
<dbReference type="SMART" id="SM00257">
    <property type="entry name" value="LysM"/>
    <property type="match status" value="3"/>
</dbReference>
<dbReference type="AlphaFoldDB" id="A0A117MJG1"/>
<dbReference type="Gene3D" id="1.10.530.10">
    <property type="match status" value="1"/>
</dbReference>
<reference evidence="4 5" key="1">
    <citation type="submission" date="2015-10" db="EMBL/GenBank/DDBJ databases">
        <title>Draft Genome Sequence of Chlorobium limicola strain Frasassi Growing under Artificial Lighting in the Frasassi Cave System.</title>
        <authorList>
            <person name="Mansor M."/>
            <person name="Macalady J."/>
        </authorList>
    </citation>
    <scope>NUCLEOTIDE SEQUENCE [LARGE SCALE GENOMIC DNA]</scope>
    <source>
        <strain evidence="4 5">Frasassi</strain>
    </source>
</reference>
<keyword evidence="5" id="KW-1185">Reference proteome</keyword>
<dbReference type="GO" id="GO:0016020">
    <property type="term" value="C:membrane"/>
    <property type="evidence" value="ECO:0007669"/>
    <property type="project" value="InterPro"/>
</dbReference>
<organism evidence="4 5">
    <name type="scientific">Chlorobium limicola</name>
    <dbReference type="NCBI Taxonomy" id="1092"/>
    <lineage>
        <taxon>Bacteria</taxon>
        <taxon>Pseudomonadati</taxon>
        <taxon>Chlorobiota</taxon>
        <taxon>Chlorobiia</taxon>
        <taxon>Chlorobiales</taxon>
        <taxon>Chlorobiaceae</taxon>
        <taxon>Chlorobium/Pelodictyon group</taxon>
        <taxon>Chlorobium</taxon>
    </lineage>
</organism>